<feature type="compositionally biased region" description="Polar residues" evidence="2">
    <location>
        <begin position="96"/>
        <end position="122"/>
    </location>
</feature>
<dbReference type="GO" id="GO:0000981">
    <property type="term" value="F:DNA-binding transcription factor activity, RNA polymerase II-specific"/>
    <property type="evidence" value="ECO:0007669"/>
    <property type="project" value="InterPro"/>
</dbReference>
<accession>A0AAN7Z6M3</accession>
<gene>
    <name evidence="4" type="ORF">RRF57_007876</name>
</gene>
<name>A0AAN7Z6M3_9PEZI</name>
<evidence type="ECO:0000259" key="3">
    <source>
        <dbReference type="PROSITE" id="PS50048"/>
    </source>
</evidence>
<dbReference type="Proteomes" id="UP001305414">
    <property type="component" value="Unassembled WGS sequence"/>
</dbReference>
<dbReference type="InterPro" id="IPR052973">
    <property type="entry name" value="Fungal_sec-metab_reg_TF"/>
</dbReference>
<dbReference type="GO" id="GO:0008270">
    <property type="term" value="F:zinc ion binding"/>
    <property type="evidence" value="ECO:0007669"/>
    <property type="project" value="InterPro"/>
</dbReference>
<keyword evidence="5" id="KW-1185">Reference proteome</keyword>
<dbReference type="PANTHER" id="PTHR35392">
    <property type="entry name" value="ZN(II)2CYS6 TRANSCRIPTION FACTOR (EUROFUNG)-RELATED-RELATED"/>
    <property type="match status" value="1"/>
</dbReference>
<evidence type="ECO:0000313" key="5">
    <source>
        <dbReference type="Proteomes" id="UP001305414"/>
    </source>
</evidence>
<dbReference type="EMBL" id="JAWHQM010000023">
    <property type="protein sequence ID" value="KAK5632162.1"/>
    <property type="molecule type" value="Genomic_DNA"/>
</dbReference>
<evidence type="ECO:0000313" key="4">
    <source>
        <dbReference type="EMBL" id="KAK5632162.1"/>
    </source>
</evidence>
<dbReference type="AlphaFoldDB" id="A0AAN7Z6M3"/>
<feature type="domain" description="Zn(2)-C6 fungal-type" evidence="3">
    <location>
        <begin position="273"/>
        <end position="309"/>
    </location>
</feature>
<dbReference type="PROSITE" id="PS50048">
    <property type="entry name" value="ZN2_CY6_FUNGAL_2"/>
    <property type="match status" value="1"/>
</dbReference>
<feature type="region of interest" description="Disordered" evidence="2">
    <location>
        <begin position="94"/>
        <end position="122"/>
    </location>
</feature>
<dbReference type="CDD" id="cd00067">
    <property type="entry name" value="GAL4"/>
    <property type="match status" value="1"/>
</dbReference>
<sequence>MLFPHQPEAHEEDDSDVTSIPYMDGFVDGFTAARDYLLAKSQPDESFPWFSQVGRLQLPYGRTLTSSVAAQEEAQNFSPSYPLDFSALSGHDYPQQAFSTGNAGSSAGQCSSPGDSRPTNSWEARPVLDRITHSWLAPSPSDSSNLSYLVPVSDDCGSPLSSLTQPGLVRFQQHKWSDIISCNPITLHEQPENATHVISLSNEGERATPRCLTPPKAHNLLTQVKVNSGVSAVVSKRGPPEATQLVFRAYGTKRSRLNERSRVSTARTRELGACEACRKKKLRCEQAMEDFAPCGRCATTPLHLLYRPCCRVEIIDIKLFRFGAGSDHISILHHRMQSKAPSRGQLLLQDGTIVNELPRKVQVTHDVCTTTFEITISRYQPGPEDATGYSWTDGSGTRQTYELPPYYISDIAKSDLIAGALIFWSATRMIERFWMITGDDLLGLPPMEQSIGPCRYNPRIKAIPVTPIMDTQLDEIAIKHVLIPLKSKVLSLLKEKVLEKNKKNWYEIFLATFIILHNSEVVLGQVMDYSRRYGLGFTNRPNDESSLSHAYYHACKTVLAYFHFASGGAAPISFNWLNPHLDSSAMSPKQIEFLRDLKSELQTQGKSTINCYIHCDWCT</sequence>
<dbReference type="InterPro" id="IPR001138">
    <property type="entry name" value="Zn2Cys6_DnaBD"/>
</dbReference>
<protein>
    <recommendedName>
        <fullName evidence="3">Zn(2)-C6 fungal-type domain-containing protein</fullName>
    </recommendedName>
</protein>
<dbReference type="PANTHER" id="PTHR35392:SF3">
    <property type="entry name" value="ZN(2)-C6 FUNGAL-TYPE DOMAIN-CONTAINING PROTEIN"/>
    <property type="match status" value="1"/>
</dbReference>
<comment type="caution">
    <text evidence="4">The sequence shown here is derived from an EMBL/GenBank/DDBJ whole genome shotgun (WGS) entry which is preliminary data.</text>
</comment>
<evidence type="ECO:0000256" key="2">
    <source>
        <dbReference type="SAM" id="MobiDB-lite"/>
    </source>
</evidence>
<reference evidence="4 5" key="1">
    <citation type="submission" date="2023-10" db="EMBL/GenBank/DDBJ databases">
        <title>Draft genome sequence of Xylaria bambusicola isolate GMP-LS, the root and basal stem rot pathogen of sugarcane in Indonesia.</title>
        <authorList>
            <person name="Selvaraj P."/>
            <person name="Muralishankar V."/>
            <person name="Muruganantham S."/>
            <person name="Sp S."/>
            <person name="Haryani S."/>
            <person name="Lau K.J.X."/>
            <person name="Naqvi N.I."/>
        </authorList>
    </citation>
    <scope>NUCLEOTIDE SEQUENCE [LARGE SCALE GENOMIC DNA]</scope>
    <source>
        <strain evidence="4">GMP-LS</strain>
    </source>
</reference>
<keyword evidence="1" id="KW-0539">Nucleus</keyword>
<organism evidence="4 5">
    <name type="scientific">Xylaria bambusicola</name>
    <dbReference type="NCBI Taxonomy" id="326684"/>
    <lineage>
        <taxon>Eukaryota</taxon>
        <taxon>Fungi</taxon>
        <taxon>Dikarya</taxon>
        <taxon>Ascomycota</taxon>
        <taxon>Pezizomycotina</taxon>
        <taxon>Sordariomycetes</taxon>
        <taxon>Xylariomycetidae</taxon>
        <taxon>Xylariales</taxon>
        <taxon>Xylariaceae</taxon>
        <taxon>Xylaria</taxon>
    </lineage>
</organism>
<proteinExistence type="predicted"/>
<evidence type="ECO:0000256" key="1">
    <source>
        <dbReference type="ARBA" id="ARBA00023242"/>
    </source>
</evidence>